<dbReference type="InterPro" id="IPR002701">
    <property type="entry name" value="CM_II_prokaryot"/>
</dbReference>
<dbReference type="Proteomes" id="UP000218335">
    <property type="component" value="Unassembled WGS sequence"/>
</dbReference>
<dbReference type="SMART" id="SM00830">
    <property type="entry name" value="CM_2"/>
    <property type="match status" value="1"/>
</dbReference>
<proteinExistence type="predicted"/>
<dbReference type="PANTHER" id="PTHR38041">
    <property type="entry name" value="CHORISMATE MUTASE"/>
    <property type="match status" value="1"/>
</dbReference>
<dbReference type="EMBL" id="MWUU01000024">
    <property type="protein sequence ID" value="PCF53214.1"/>
    <property type="molecule type" value="Genomic_DNA"/>
</dbReference>
<dbReference type="PROSITE" id="PS51168">
    <property type="entry name" value="CHORISMATE_MUT_2"/>
    <property type="match status" value="1"/>
</dbReference>
<evidence type="ECO:0000313" key="2">
    <source>
        <dbReference type="EMBL" id="PCF53214.1"/>
    </source>
</evidence>
<dbReference type="GO" id="GO:0046417">
    <property type="term" value="P:chorismate metabolic process"/>
    <property type="evidence" value="ECO:0007669"/>
    <property type="project" value="InterPro"/>
</dbReference>
<dbReference type="GO" id="GO:0004106">
    <property type="term" value="F:chorismate mutase activity"/>
    <property type="evidence" value="ECO:0007669"/>
    <property type="project" value="InterPro"/>
</dbReference>
<dbReference type="SUPFAM" id="SSF48600">
    <property type="entry name" value="Chorismate mutase II"/>
    <property type="match status" value="1"/>
</dbReference>
<protein>
    <submittedName>
        <fullName evidence="2">Chorismate mutase</fullName>
    </submittedName>
</protein>
<dbReference type="Gene3D" id="1.20.59.10">
    <property type="entry name" value="Chorismate mutase"/>
    <property type="match status" value="1"/>
</dbReference>
<dbReference type="Pfam" id="PF01817">
    <property type="entry name" value="CM_2"/>
    <property type="match status" value="1"/>
</dbReference>
<comment type="caution">
    <text evidence="2">The sequence shown here is derived from an EMBL/GenBank/DDBJ whole genome shotgun (WGS) entry which is preliminary data.</text>
</comment>
<gene>
    <name evidence="2" type="ORF">B5C08_12240</name>
</gene>
<evidence type="ECO:0000256" key="1">
    <source>
        <dbReference type="ARBA" id="ARBA00023235"/>
    </source>
</evidence>
<dbReference type="InterPro" id="IPR036263">
    <property type="entry name" value="Chorismate_II_sf"/>
</dbReference>
<organism evidence="2 3">
    <name type="scientific">Staphylococcus delphini</name>
    <dbReference type="NCBI Taxonomy" id="53344"/>
    <lineage>
        <taxon>Bacteria</taxon>
        <taxon>Bacillati</taxon>
        <taxon>Bacillota</taxon>
        <taxon>Bacilli</taxon>
        <taxon>Bacillales</taxon>
        <taxon>Staphylococcaceae</taxon>
        <taxon>Staphylococcus</taxon>
        <taxon>Staphylococcus intermedius group</taxon>
    </lineage>
</organism>
<dbReference type="NCBIfam" id="TIGR01801">
    <property type="entry name" value="CM_A"/>
    <property type="match status" value="1"/>
</dbReference>
<reference evidence="2 3" key="1">
    <citation type="journal article" date="2017" name="PLoS ONE">
        <title>Development of a real-time PCR for detection of Staphylococcus pseudintermedius using a novel automated comparison of whole-genome sequences.</title>
        <authorList>
            <person name="Verstappen K.M."/>
            <person name="Huijbregts L."/>
            <person name="Spaninks M."/>
            <person name="Wagenaar J.A."/>
            <person name="Fluit A.C."/>
            <person name="Duim B."/>
        </authorList>
    </citation>
    <scope>NUCLEOTIDE SEQUENCE [LARGE SCALE GENOMIC DNA]</scope>
    <source>
        <strain evidence="2 3">215070706401-1</strain>
    </source>
</reference>
<evidence type="ECO:0000313" key="3">
    <source>
        <dbReference type="Proteomes" id="UP000218335"/>
    </source>
</evidence>
<sequence>MVTNDKINKYRERINLINLQILELLSSRGELAKKIGEEKRKLGLKVYDPKREEEIISQLLDQNRGPFDDEAIKDIFEEIFKASRDLQKK</sequence>
<dbReference type="PANTHER" id="PTHR38041:SF1">
    <property type="entry name" value="CHORISMATE MUTASE"/>
    <property type="match status" value="1"/>
</dbReference>
<dbReference type="InterPro" id="IPR051331">
    <property type="entry name" value="Chorismate_mutase-related"/>
</dbReference>
<dbReference type="AlphaFoldDB" id="A0A2A4GTN4"/>
<name>A0A2A4GTN4_9STAP</name>
<keyword evidence="1" id="KW-0413">Isomerase</keyword>
<dbReference type="InterPro" id="IPR036979">
    <property type="entry name" value="CM_dom_sf"/>
</dbReference>
<dbReference type="GO" id="GO:0009697">
    <property type="term" value="P:salicylic acid biosynthetic process"/>
    <property type="evidence" value="ECO:0007669"/>
    <property type="project" value="TreeGrafter"/>
</dbReference>
<dbReference type="InterPro" id="IPR010954">
    <property type="entry name" value="Chorismate_mutase_GmP-bac"/>
</dbReference>
<accession>A0A2A4GTN4</accession>